<dbReference type="EMBL" id="CACVBM020000654">
    <property type="protein sequence ID" value="CAA7021807.1"/>
    <property type="molecule type" value="Genomic_DNA"/>
</dbReference>
<proteinExistence type="predicted"/>
<name>A0A6D2KUI6_9BRAS</name>
<accession>A0A6D2KUI6</accession>
<evidence type="ECO:0000313" key="3">
    <source>
        <dbReference type="EMBL" id="CAA7056858.1"/>
    </source>
</evidence>
<protein>
    <submittedName>
        <fullName evidence="3">Uncharacterized protein</fullName>
    </submittedName>
</protein>
<sequence>MVSFEVGLGGLAWDPDRGCSDPVATSPVNWPGGSGPDEDRVWRSGSVRWCSAPVEVTCGEESIRRFPDFLLLARGGRW</sequence>
<feature type="region of interest" description="Disordered" evidence="1">
    <location>
        <begin position="18"/>
        <end position="37"/>
    </location>
</feature>
<dbReference type="EMBL" id="CACVBM020001660">
    <property type="protein sequence ID" value="CAA7056858.1"/>
    <property type="molecule type" value="Genomic_DNA"/>
</dbReference>
<dbReference type="Proteomes" id="UP000467841">
    <property type="component" value="Unassembled WGS sequence"/>
</dbReference>
<reference evidence="3 4" key="1">
    <citation type="submission" date="2020-01" db="EMBL/GenBank/DDBJ databases">
        <authorList>
            <person name="Mishra B."/>
        </authorList>
    </citation>
    <scope>NUCLEOTIDE SEQUENCE [LARGE SCALE GENOMIC DNA]</scope>
</reference>
<organism evidence="3 4">
    <name type="scientific">Microthlaspi erraticum</name>
    <dbReference type="NCBI Taxonomy" id="1685480"/>
    <lineage>
        <taxon>Eukaryota</taxon>
        <taxon>Viridiplantae</taxon>
        <taxon>Streptophyta</taxon>
        <taxon>Embryophyta</taxon>
        <taxon>Tracheophyta</taxon>
        <taxon>Spermatophyta</taxon>
        <taxon>Magnoliopsida</taxon>
        <taxon>eudicotyledons</taxon>
        <taxon>Gunneridae</taxon>
        <taxon>Pentapetalae</taxon>
        <taxon>rosids</taxon>
        <taxon>malvids</taxon>
        <taxon>Brassicales</taxon>
        <taxon>Brassicaceae</taxon>
        <taxon>Coluteocarpeae</taxon>
        <taxon>Microthlaspi</taxon>
    </lineage>
</organism>
<evidence type="ECO:0000256" key="1">
    <source>
        <dbReference type="SAM" id="MobiDB-lite"/>
    </source>
</evidence>
<keyword evidence="4" id="KW-1185">Reference proteome</keyword>
<dbReference type="AlphaFoldDB" id="A0A6D2KUI6"/>
<evidence type="ECO:0000313" key="4">
    <source>
        <dbReference type="Proteomes" id="UP000467841"/>
    </source>
</evidence>
<gene>
    <name evidence="3" type="ORF">MERR_LOCUS44094</name>
    <name evidence="2" type="ORF">MERR_LOCUS9042</name>
</gene>
<evidence type="ECO:0000313" key="2">
    <source>
        <dbReference type="EMBL" id="CAA7021807.1"/>
    </source>
</evidence>